<dbReference type="AlphaFoldDB" id="A0A1I3H317"/>
<organism evidence="1 2">
    <name type="scientific">Paraburkholderia megapolitana</name>
    <dbReference type="NCBI Taxonomy" id="420953"/>
    <lineage>
        <taxon>Bacteria</taxon>
        <taxon>Pseudomonadati</taxon>
        <taxon>Pseudomonadota</taxon>
        <taxon>Betaproteobacteria</taxon>
        <taxon>Burkholderiales</taxon>
        <taxon>Burkholderiaceae</taxon>
        <taxon>Paraburkholderia</taxon>
    </lineage>
</organism>
<evidence type="ECO:0000313" key="2">
    <source>
        <dbReference type="Proteomes" id="UP000199548"/>
    </source>
</evidence>
<proteinExistence type="predicted"/>
<gene>
    <name evidence="1" type="ORF">SAMN05192543_102813</name>
</gene>
<dbReference type="EMBL" id="FOQU01000002">
    <property type="protein sequence ID" value="SFI29937.1"/>
    <property type="molecule type" value="Genomic_DNA"/>
</dbReference>
<name>A0A1I3H317_9BURK</name>
<evidence type="ECO:0000313" key="1">
    <source>
        <dbReference type="EMBL" id="SFI29937.1"/>
    </source>
</evidence>
<protein>
    <submittedName>
        <fullName evidence="1">Iron-containing redox enzyme</fullName>
    </submittedName>
</protein>
<dbReference type="Proteomes" id="UP000199548">
    <property type="component" value="Unassembled WGS sequence"/>
</dbReference>
<reference evidence="1 2" key="1">
    <citation type="submission" date="2016-10" db="EMBL/GenBank/DDBJ databases">
        <authorList>
            <person name="de Groot N.N."/>
        </authorList>
    </citation>
    <scope>NUCLEOTIDE SEQUENCE [LARGE SCALE GENOMIC DNA]</scope>
    <source>
        <strain evidence="1 2">LMG 23650</strain>
    </source>
</reference>
<dbReference type="SUPFAM" id="SSF48613">
    <property type="entry name" value="Heme oxygenase-like"/>
    <property type="match status" value="1"/>
</dbReference>
<sequence>MHKTDISWSSENADQFWRMADTLQEQTVERAGELFSFVETASPEQLNAILIQYRYFTVYYIPDIAILVARLKDGKLRSFMADVLFDELGRGDPAGAHPRLYDDFLRSLCSQNEELDTLALADNIDMLDGTRTKLVNNNTSNAYAVGLRGMGGECVCQIYLAKLYEHVIKNPYVQQNRASIDWKFWDLHIGEHDIEHRLRTRQLINEEIIQQGGDAVTDLGRGYQESMTSWGLFWSNIFASIRSTDVKRTRVAPSCNFQLQAAPVGAADSVALS</sequence>
<keyword evidence="2" id="KW-1185">Reference proteome</keyword>
<dbReference type="Pfam" id="PF14518">
    <property type="entry name" value="Haem_oxygenas_2"/>
    <property type="match status" value="1"/>
</dbReference>
<accession>A0A1I3H317</accession>
<dbReference type="InterPro" id="IPR016084">
    <property type="entry name" value="Haem_Oase-like_multi-hlx"/>
</dbReference>
<dbReference type="Gene3D" id="1.20.910.10">
    <property type="entry name" value="Heme oxygenase-like"/>
    <property type="match status" value="1"/>
</dbReference>